<sequence length="230" mass="24988">MAATPPAEPTTTTNTAPAPTSTAVPDQPALSTSDDGLSKRPRDARLLHLILSSLGIHSYQERVPLQLLDFAYRYTSAILSDSLRLSAEGYNSTAPPNRRGGAQNNDPGDGSNITVSALRQAIASRLDSSFVTALPKEWMLEQAQERNRVMLPKVEKGFGMQLPPERYVLTGTPWGLRDEWDSEGEEEAEGEEGKTNGVKEKGDEAMGGMEEDEEGGDFEDVFGDGEMKDD</sequence>
<dbReference type="GO" id="GO:0016251">
    <property type="term" value="F:RNA polymerase II general transcription initiation factor activity"/>
    <property type="evidence" value="ECO:0007669"/>
    <property type="project" value="TreeGrafter"/>
</dbReference>
<feature type="region of interest" description="Disordered" evidence="6">
    <location>
        <begin position="174"/>
        <end position="230"/>
    </location>
</feature>
<feature type="compositionally biased region" description="Acidic residues" evidence="6">
    <location>
        <begin position="209"/>
        <end position="230"/>
    </location>
</feature>
<evidence type="ECO:0000256" key="1">
    <source>
        <dbReference type="ARBA" id="ARBA00004123"/>
    </source>
</evidence>
<dbReference type="GO" id="GO:0003713">
    <property type="term" value="F:transcription coactivator activity"/>
    <property type="evidence" value="ECO:0007669"/>
    <property type="project" value="TreeGrafter"/>
</dbReference>
<comment type="subcellular location">
    <subcellularLocation>
        <location evidence="1">Nucleus</location>
    </subcellularLocation>
</comment>
<gene>
    <name evidence="7" type="ORF">KVT40_007384</name>
</gene>
<dbReference type="AlphaFoldDB" id="A0A8K0PD77"/>
<dbReference type="Pfam" id="PF02291">
    <property type="entry name" value="TFIID-31kDa"/>
    <property type="match status" value="1"/>
</dbReference>
<proteinExistence type="inferred from homology"/>
<feature type="compositionally biased region" description="Acidic residues" evidence="6">
    <location>
        <begin position="180"/>
        <end position="190"/>
    </location>
</feature>
<dbReference type="CDD" id="cd07979">
    <property type="entry name" value="HFD_TAF9"/>
    <property type="match status" value="1"/>
</dbReference>
<accession>A0A8K0PD77</accession>
<keyword evidence="8" id="KW-1185">Reference proteome</keyword>
<dbReference type="GO" id="GO:0046982">
    <property type="term" value="F:protein heterodimerization activity"/>
    <property type="evidence" value="ECO:0007669"/>
    <property type="project" value="InterPro"/>
</dbReference>
<dbReference type="Gene3D" id="1.10.20.10">
    <property type="entry name" value="Histone, subunit A"/>
    <property type="match status" value="1"/>
</dbReference>
<evidence type="ECO:0000313" key="7">
    <source>
        <dbReference type="EMBL" id="KAG8624317.1"/>
    </source>
</evidence>
<evidence type="ECO:0000256" key="2">
    <source>
        <dbReference type="ARBA" id="ARBA00007646"/>
    </source>
</evidence>
<dbReference type="SUPFAM" id="SSF47113">
    <property type="entry name" value="Histone-fold"/>
    <property type="match status" value="1"/>
</dbReference>
<evidence type="ECO:0000256" key="6">
    <source>
        <dbReference type="SAM" id="MobiDB-lite"/>
    </source>
</evidence>
<protein>
    <recommendedName>
        <fullName evidence="9">TFIID-31kDa-domain-containing protein</fullName>
    </recommendedName>
</protein>
<dbReference type="EMBL" id="JAESVG020000009">
    <property type="protein sequence ID" value="KAG8624317.1"/>
    <property type="molecule type" value="Genomic_DNA"/>
</dbReference>
<dbReference type="GO" id="GO:0000124">
    <property type="term" value="C:SAGA complex"/>
    <property type="evidence" value="ECO:0007669"/>
    <property type="project" value="TreeGrafter"/>
</dbReference>
<comment type="caution">
    <text evidence="7">The sequence shown here is derived from an EMBL/GenBank/DDBJ whole genome shotgun (WGS) entry which is preliminary data.</text>
</comment>
<dbReference type="FunFam" id="1.10.20.10:FF:000069">
    <property type="entry name" value="Transcription initiation factor TFIID subunit"/>
    <property type="match status" value="1"/>
</dbReference>
<organism evidence="7 8">
    <name type="scientific">Elsinoe batatas</name>
    <dbReference type="NCBI Taxonomy" id="2601811"/>
    <lineage>
        <taxon>Eukaryota</taxon>
        <taxon>Fungi</taxon>
        <taxon>Dikarya</taxon>
        <taxon>Ascomycota</taxon>
        <taxon>Pezizomycotina</taxon>
        <taxon>Dothideomycetes</taxon>
        <taxon>Dothideomycetidae</taxon>
        <taxon>Myriangiales</taxon>
        <taxon>Elsinoaceae</taxon>
        <taxon>Elsinoe</taxon>
    </lineage>
</organism>
<comment type="similarity">
    <text evidence="2">Belongs to the TAF9 family.</text>
</comment>
<dbReference type="Proteomes" id="UP000809789">
    <property type="component" value="Unassembled WGS sequence"/>
</dbReference>
<keyword evidence="5" id="KW-0539">Nucleus</keyword>
<feature type="compositionally biased region" description="Polar residues" evidence="6">
    <location>
        <begin position="102"/>
        <end position="111"/>
    </location>
</feature>
<evidence type="ECO:0008006" key="9">
    <source>
        <dbReference type="Google" id="ProtNLM"/>
    </source>
</evidence>
<dbReference type="PANTHER" id="PTHR48068:SF4">
    <property type="entry name" value="TATA-BOX BINDING PROTEIN ASSOCIATED FACTOR 9"/>
    <property type="match status" value="1"/>
</dbReference>
<evidence type="ECO:0000313" key="8">
    <source>
        <dbReference type="Proteomes" id="UP000809789"/>
    </source>
</evidence>
<feature type="compositionally biased region" description="Low complexity" evidence="6">
    <location>
        <begin position="1"/>
        <end position="25"/>
    </location>
</feature>
<dbReference type="GO" id="GO:0005669">
    <property type="term" value="C:transcription factor TFIID complex"/>
    <property type="evidence" value="ECO:0007669"/>
    <property type="project" value="TreeGrafter"/>
</dbReference>
<dbReference type="InterPro" id="IPR009072">
    <property type="entry name" value="Histone-fold"/>
</dbReference>
<dbReference type="InterPro" id="IPR003162">
    <property type="entry name" value="TFIID-31"/>
</dbReference>
<feature type="region of interest" description="Disordered" evidence="6">
    <location>
        <begin position="90"/>
        <end position="111"/>
    </location>
</feature>
<feature type="compositionally biased region" description="Basic and acidic residues" evidence="6">
    <location>
        <begin position="191"/>
        <end position="204"/>
    </location>
</feature>
<dbReference type="InterPro" id="IPR051431">
    <property type="entry name" value="TFIID_subunit_9"/>
</dbReference>
<dbReference type="GO" id="GO:0051123">
    <property type="term" value="P:RNA polymerase II preinitiation complex assembly"/>
    <property type="evidence" value="ECO:0007669"/>
    <property type="project" value="TreeGrafter"/>
</dbReference>
<keyword evidence="4" id="KW-0804">Transcription</keyword>
<evidence type="ECO:0000256" key="3">
    <source>
        <dbReference type="ARBA" id="ARBA00023015"/>
    </source>
</evidence>
<name>A0A8K0PD77_9PEZI</name>
<dbReference type="OrthoDB" id="341924at2759"/>
<reference evidence="7" key="1">
    <citation type="submission" date="2021-07" db="EMBL/GenBank/DDBJ databases">
        <title>Elsinoe batatas strain:CRI-CJ2 Genome sequencing and assembly.</title>
        <authorList>
            <person name="Huang L."/>
        </authorList>
    </citation>
    <scope>NUCLEOTIDE SEQUENCE</scope>
    <source>
        <strain evidence="7">CRI-CJ2</strain>
    </source>
</reference>
<evidence type="ECO:0000256" key="4">
    <source>
        <dbReference type="ARBA" id="ARBA00023163"/>
    </source>
</evidence>
<evidence type="ECO:0000256" key="5">
    <source>
        <dbReference type="ARBA" id="ARBA00023242"/>
    </source>
</evidence>
<dbReference type="PANTHER" id="PTHR48068">
    <property type="entry name" value="TAF9 RNA POLYMERASE II, TATA BOX-BINDING PROTEIN (TBP)-ASSOCIATED FACTOR"/>
    <property type="match status" value="1"/>
</dbReference>
<feature type="region of interest" description="Disordered" evidence="6">
    <location>
        <begin position="1"/>
        <end position="39"/>
    </location>
</feature>
<keyword evidence="3" id="KW-0805">Transcription regulation</keyword>